<dbReference type="PROSITE" id="PS50893">
    <property type="entry name" value="ABC_TRANSPORTER_2"/>
    <property type="match status" value="1"/>
</dbReference>
<dbReference type="Proteomes" id="UP001165405">
    <property type="component" value="Unassembled WGS sequence"/>
</dbReference>
<comment type="caution">
    <text evidence="5">The sequence shown here is derived from an EMBL/GenBank/DDBJ whole genome shotgun (WGS) entry which is preliminary data.</text>
</comment>
<dbReference type="SUPFAM" id="SSF52540">
    <property type="entry name" value="P-loop containing nucleoside triphosphate hydrolases"/>
    <property type="match status" value="1"/>
</dbReference>
<dbReference type="InterPro" id="IPR050093">
    <property type="entry name" value="ABC_SmlMolc_Importer"/>
</dbReference>
<feature type="domain" description="ABC transporter" evidence="4">
    <location>
        <begin position="1"/>
        <end position="223"/>
    </location>
</feature>
<dbReference type="InterPro" id="IPR003439">
    <property type="entry name" value="ABC_transporter-like_ATP-bd"/>
</dbReference>
<dbReference type="EMBL" id="JAKGSG010000065">
    <property type="protein sequence ID" value="MCF4123618.1"/>
    <property type="molecule type" value="Genomic_DNA"/>
</dbReference>
<dbReference type="InterPro" id="IPR027417">
    <property type="entry name" value="P-loop_NTPase"/>
</dbReference>
<dbReference type="AlphaFoldDB" id="A0AA41QHJ7"/>
<evidence type="ECO:0000313" key="5">
    <source>
        <dbReference type="EMBL" id="MCF4123618.1"/>
    </source>
</evidence>
<dbReference type="PANTHER" id="PTHR42781">
    <property type="entry name" value="SPERMIDINE/PUTRESCINE IMPORT ATP-BINDING PROTEIN POTA"/>
    <property type="match status" value="1"/>
</dbReference>
<dbReference type="GO" id="GO:0016887">
    <property type="term" value="F:ATP hydrolysis activity"/>
    <property type="evidence" value="ECO:0007669"/>
    <property type="project" value="InterPro"/>
</dbReference>
<keyword evidence="2" id="KW-0547">Nucleotide-binding</keyword>
<gene>
    <name evidence="5" type="ORF">L1785_21880</name>
</gene>
<evidence type="ECO:0000259" key="4">
    <source>
        <dbReference type="PROSITE" id="PS50893"/>
    </source>
</evidence>
<keyword evidence="3 5" id="KW-0067">ATP-binding</keyword>
<dbReference type="SMART" id="SM00382">
    <property type="entry name" value="AAA"/>
    <property type="match status" value="1"/>
</dbReference>
<proteinExistence type="predicted"/>
<dbReference type="RefSeq" id="WP_236091401.1">
    <property type="nucleotide sequence ID" value="NZ_JAKGSG010000065.1"/>
</dbReference>
<evidence type="ECO:0000313" key="6">
    <source>
        <dbReference type="Proteomes" id="UP001165405"/>
    </source>
</evidence>
<dbReference type="PANTHER" id="PTHR42781:SF4">
    <property type="entry name" value="SPERMIDINE_PUTRESCINE IMPORT ATP-BINDING PROTEIN POTA"/>
    <property type="match status" value="1"/>
</dbReference>
<dbReference type="Gene3D" id="3.40.50.300">
    <property type="entry name" value="P-loop containing nucleotide triphosphate hydrolases"/>
    <property type="match status" value="1"/>
</dbReference>
<dbReference type="Pfam" id="PF00005">
    <property type="entry name" value="ABC_tran"/>
    <property type="match status" value="1"/>
</dbReference>
<name>A0AA41QHJ7_9MICO</name>
<organism evidence="5 6">
    <name type="scientific">Antribacter soli</name>
    <dbReference type="NCBI Taxonomy" id="2910976"/>
    <lineage>
        <taxon>Bacteria</taxon>
        <taxon>Bacillati</taxon>
        <taxon>Actinomycetota</taxon>
        <taxon>Actinomycetes</taxon>
        <taxon>Micrococcales</taxon>
        <taxon>Promicromonosporaceae</taxon>
        <taxon>Antribacter</taxon>
    </lineage>
</organism>
<protein>
    <submittedName>
        <fullName evidence="5">ATP-binding cassette domain-containing protein</fullName>
    </submittedName>
</protein>
<evidence type="ECO:0000256" key="3">
    <source>
        <dbReference type="ARBA" id="ARBA00022840"/>
    </source>
</evidence>
<evidence type="ECO:0000256" key="2">
    <source>
        <dbReference type="ARBA" id="ARBA00022741"/>
    </source>
</evidence>
<dbReference type="GO" id="GO:0005524">
    <property type="term" value="F:ATP binding"/>
    <property type="evidence" value="ECO:0007669"/>
    <property type="project" value="UniProtKB-KW"/>
</dbReference>
<reference evidence="5" key="1">
    <citation type="submission" date="2022-01" db="EMBL/GenBank/DDBJ databases">
        <title>Antribacter sp. nov., isolated from Guizhou of China.</title>
        <authorList>
            <person name="Chengliang C."/>
            <person name="Ya Z."/>
        </authorList>
    </citation>
    <scope>NUCLEOTIDE SEQUENCE</scope>
    <source>
        <strain evidence="5">KLBMP 9083</strain>
    </source>
</reference>
<sequence>MDITLDVAPGEVVALLGPNGAGKSTLLQAVAGLLDPARGEVVVALGDRVLADTAAGVRVPARDRGVGWLGQRALLLDNLTVLDNVAFGPASRGTGGASARAAAARQLEAVGAEHVAGRHPRELSGGLAQRVAVARALATEPVVLLVDEPFAALDVDSVAQVRALLRATHDAAPRTTLLVTHDAADVAALADRVVVLDRGRVVEDGPVDRVLARPESPFARRLLSPSAPS</sequence>
<accession>A0AA41QHJ7</accession>
<keyword evidence="1" id="KW-0813">Transport</keyword>
<evidence type="ECO:0000256" key="1">
    <source>
        <dbReference type="ARBA" id="ARBA00022448"/>
    </source>
</evidence>
<keyword evidence="6" id="KW-1185">Reference proteome</keyword>
<dbReference type="InterPro" id="IPR003593">
    <property type="entry name" value="AAA+_ATPase"/>
</dbReference>